<keyword evidence="5" id="KW-0479">Metal-binding</keyword>
<evidence type="ECO:0000256" key="2">
    <source>
        <dbReference type="ARBA" id="ARBA00008307"/>
    </source>
</evidence>
<dbReference type="InterPro" id="IPR024810">
    <property type="entry name" value="MAB21L/cGLR"/>
</dbReference>
<dbReference type="InterPro" id="IPR046906">
    <property type="entry name" value="Mab-21_HhH/H2TH-like"/>
</dbReference>
<sequence length="658" mass="75178">MDKDVISAKDYMDLPRILDDLMSMSRPKPQDQRLDEYCHYINMALSEFGQERCMVVGSTKEGTRLRTHNDQGDWDILVIGDITVPVECLNYRRDLPCFVHINGTFLKELGRKELIDGKFLPATLVKKPSPPLFCHLKGIFDICCSPQSFKVDGVPRVTMDTDIKPGTNVTDYTHWHSDLLNPRTSPRFACDKTLTEKVLKRLNQSEVFQDKGNGIAHFLQIFARLVNTCKTQEFSESYFYRLFGPLFAGFVVDQIGSSENNRKENESIPSTADSISDIRINKHEDHTREETTKLHIATLGSTRTLSTAQYETLPFIQIPASSKSVRVTYAQKSMKDFIPALRLSGPPIYIDQWTLRNRYWPNKNAVGAISRGQFFVVAKPAVKDEQPEIDFCLSCNIAEIILAKEMPPGHKKCLLMVKAFQRSILEEFSKVLTTFHWKTALYLMLESTDPVTYSESSEDVLNELRSLLTYMRDRLHEGYLQHYFFPSNLFAGLETCVRAEMVRKIEEIYLNPVWYLNAFLVQEAQEKEVIVTNVSFGKMMEMKKKTEKEIDNFCVDTLLDIFEGFGRPKSASKEGSAAKPNFPNLGLRIVESILADERSKRMDKENGTSEAEQTTSLIESIRSILTEVFLNKETNTASRTSDEEKMIENIVSFLSSDD</sequence>
<accession>A0A210QY88</accession>
<keyword evidence="9" id="KW-1185">Reference proteome</keyword>
<dbReference type="PANTHER" id="PTHR10656:SF42">
    <property type="entry name" value="CYCLIC GMP-AMP SYNTHASE-LIKE PROTEIN-RELATED"/>
    <property type="match status" value="1"/>
</dbReference>
<dbReference type="SMART" id="SM01265">
    <property type="entry name" value="Mab-21"/>
    <property type="match status" value="1"/>
</dbReference>
<dbReference type="EMBL" id="NEDP02001223">
    <property type="protein sequence ID" value="OWF53723.1"/>
    <property type="molecule type" value="Genomic_DNA"/>
</dbReference>
<evidence type="ECO:0000313" key="8">
    <source>
        <dbReference type="EMBL" id="OWF53723.1"/>
    </source>
</evidence>
<comment type="caution">
    <text evidence="8">The sequence shown here is derived from an EMBL/GenBank/DDBJ whole genome shotgun (WGS) entry which is preliminary data.</text>
</comment>
<evidence type="ECO:0000256" key="1">
    <source>
        <dbReference type="ARBA" id="ARBA00001946"/>
    </source>
</evidence>
<proteinExistence type="inferred from homology"/>
<gene>
    <name evidence="8" type="ORF">KP79_PYT05745</name>
</gene>
<dbReference type="PANTHER" id="PTHR10656">
    <property type="entry name" value="CELL FATE DETERMINING PROTEIN MAB21-RELATED"/>
    <property type="match status" value="1"/>
</dbReference>
<name>A0A210QY88_MIZYE</name>
<dbReference type="Proteomes" id="UP000242188">
    <property type="component" value="Unassembled WGS sequence"/>
</dbReference>
<organism evidence="8 9">
    <name type="scientific">Mizuhopecten yessoensis</name>
    <name type="common">Japanese scallop</name>
    <name type="synonym">Patinopecten yessoensis</name>
    <dbReference type="NCBI Taxonomy" id="6573"/>
    <lineage>
        <taxon>Eukaryota</taxon>
        <taxon>Metazoa</taxon>
        <taxon>Spiralia</taxon>
        <taxon>Lophotrochozoa</taxon>
        <taxon>Mollusca</taxon>
        <taxon>Bivalvia</taxon>
        <taxon>Autobranchia</taxon>
        <taxon>Pteriomorphia</taxon>
        <taxon>Pectinida</taxon>
        <taxon>Pectinoidea</taxon>
        <taxon>Pectinidae</taxon>
        <taxon>Mizuhopecten</taxon>
    </lineage>
</organism>
<dbReference type="Pfam" id="PF20266">
    <property type="entry name" value="Mab-21_C"/>
    <property type="match status" value="1"/>
</dbReference>
<comment type="cofactor">
    <cofactor evidence="1">
        <name>Mg(2+)</name>
        <dbReference type="ChEBI" id="CHEBI:18420"/>
    </cofactor>
</comment>
<keyword evidence="4" id="KW-0548">Nucleotidyltransferase</keyword>
<comment type="similarity">
    <text evidence="2">Belongs to the mab-21 family.</text>
</comment>
<evidence type="ECO:0000256" key="6">
    <source>
        <dbReference type="ARBA" id="ARBA00022842"/>
    </source>
</evidence>
<evidence type="ECO:0000313" key="9">
    <source>
        <dbReference type="Proteomes" id="UP000242188"/>
    </source>
</evidence>
<keyword evidence="3" id="KW-0808">Transferase</keyword>
<keyword evidence="6" id="KW-0460">Magnesium</keyword>
<evidence type="ECO:0000259" key="7">
    <source>
        <dbReference type="Pfam" id="PF20266"/>
    </source>
</evidence>
<dbReference type="GO" id="GO:0046872">
    <property type="term" value="F:metal ion binding"/>
    <property type="evidence" value="ECO:0007669"/>
    <property type="project" value="UniProtKB-KW"/>
</dbReference>
<reference evidence="8 9" key="1">
    <citation type="journal article" date="2017" name="Nat. Ecol. Evol.">
        <title>Scallop genome provides insights into evolution of bilaterian karyotype and development.</title>
        <authorList>
            <person name="Wang S."/>
            <person name="Zhang J."/>
            <person name="Jiao W."/>
            <person name="Li J."/>
            <person name="Xun X."/>
            <person name="Sun Y."/>
            <person name="Guo X."/>
            <person name="Huan P."/>
            <person name="Dong B."/>
            <person name="Zhang L."/>
            <person name="Hu X."/>
            <person name="Sun X."/>
            <person name="Wang J."/>
            <person name="Zhao C."/>
            <person name="Wang Y."/>
            <person name="Wang D."/>
            <person name="Huang X."/>
            <person name="Wang R."/>
            <person name="Lv J."/>
            <person name="Li Y."/>
            <person name="Zhang Z."/>
            <person name="Liu B."/>
            <person name="Lu W."/>
            <person name="Hui Y."/>
            <person name="Liang J."/>
            <person name="Zhou Z."/>
            <person name="Hou R."/>
            <person name="Li X."/>
            <person name="Liu Y."/>
            <person name="Li H."/>
            <person name="Ning X."/>
            <person name="Lin Y."/>
            <person name="Zhao L."/>
            <person name="Xing Q."/>
            <person name="Dou J."/>
            <person name="Li Y."/>
            <person name="Mao J."/>
            <person name="Guo H."/>
            <person name="Dou H."/>
            <person name="Li T."/>
            <person name="Mu C."/>
            <person name="Jiang W."/>
            <person name="Fu Q."/>
            <person name="Fu X."/>
            <person name="Miao Y."/>
            <person name="Liu J."/>
            <person name="Yu Q."/>
            <person name="Li R."/>
            <person name="Liao H."/>
            <person name="Li X."/>
            <person name="Kong Y."/>
            <person name="Jiang Z."/>
            <person name="Chourrout D."/>
            <person name="Li R."/>
            <person name="Bao Z."/>
        </authorList>
    </citation>
    <scope>NUCLEOTIDE SEQUENCE [LARGE SCALE GENOMIC DNA]</scope>
    <source>
        <strain evidence="8 9">PY_sf001</strain>
    </source>
</reference>
<feature type="domain" description="Mab-21-like HhH/H2TH-like" evidence="7">
    <location>
        <begin position="411"/>
        <end position="506"/>
    </location>
</feature>
<protein>
    <recommendedName>
        <fullName evidence="7">Mab-21-like HhH/H2TH-like domain-containing protein</fullName>
    </recommendedName>
</protein>
<evidence type="ECO:0000256" key="3">
    <source>
        <dbReference type="ARBA" id="ARBA00022679"/>
    </source>
</evidence>
<evidence type="ECO:0000256" key="5">
    <source>
        <dbReference type="ARBA" id="ARBA00022723"/>
    </source>
</evidence>
<dbReference type="OrthoDB" id="6130377at2759"/>
<dbReference type="GO" id="GO:0016779">
    <property type="term" value="F:nucleotidyltransferase activity"/>
    <property type="evidence" value="ECO:0007669"/>
    <property type="project" value="UniProtKB-KW"/>
</dbReference>
<evidence type="ECO:0000256" key="4">
    <source>
        <dbReference type="ARBA" id="ARBA00022695"/>
    </source>
</evidence>
<dbReference type="Gene3D" id="1.10.1410.40">
    <property type="match status" value="1"/>
</dbReference>
<dbReference type="AlphaFoldDB" id="A0A210QY88"/>